<evidence type="ECO:0000313" key="3">
    <source>
        <dbReference type="Proteomes" id="UP001217754"/>
    </source>
</evidence>
<accession>A0AAF0JA17</accession>
<reference evidence="2" key="1">
    <citation type="submission" date="2023-03" db="EMBL/GenBank/DDBJ databases">
        <title>Mating type loci evolution in Malassezia.</title>
        <authorList>
            <person name="Coelho M.A."/>
        </authorList>
    </citation>
    <scope>NUCLEOTIDE SEQUENCE</scope>
    <source>
        <strain evidence="2">CBS 9431</strain>
    </source>
</reference>
<organism evidence="2 3">
    <name type="scientific">Malassezia japonica</name>
    <dbReference type="NCBI Taxonomy" id="223818"/>
    <lineage>
        <taxon>Eukaryota</taxon>
        <taxon>Fungi</taxon>
        <taxon>Dikarya</taxon>
        <taxon>Basidiomycota</taxon>
        <taxon>Ustilaginomycotina</taxon>
        <taxon>Malasseziomycetes</taxon>
        <taxon>Malasseziales</taxon>
        <taxon>Malasseziaceae</taxon>
        <taxon>Malassezia</taxon>
    </lineage>
</organism>
<feature type="compositionally biased region" description="Basic and acidic residues" evidence="1">
    <location>
        <begin position="116"/>
        <end position="130"/>
    </location>
</feature>
<evidence type="ECO:0000313" key="2">
    <source>
        <dbReference type="EMBL" id="WFD38204.1"/>
    </source>
</evidence>
<dbReference type="GeneID" id="85224801"/>
<feature type="region of interest" description="Disordered" evidence="1">
    <location>
        <begin position="56"/>
        <end position="154"/>
    </location>
</feature>
<name>A0AAF0JA17_9BASI</name>
<evidence type="ECO:0000256" key="1">
    <source>
        <dbReference type="SAM" id="MobiDB-lite"/>
    </source>
</evidence>
<keyword evidence="3" id="KW-1185">Reference proteome</keyword>
<protein>
    <submittedName>
        <fullName evidence="2">Uncharacterized protein</fullName>
    </submittedName>
</protein>
<dbReference type="Proteomes" id="UP001217754">
    <property type="component" value="Chromosome 2"/>
</dbReference>
<dbReference type="EMBL" id="CP119959">
    <property type="protein sequence ID" value="WFD38204.1"/>
    <property type="molecule type" value="Genomic_DNA"/>
</dbReference>
<proteinExistence type="predicted"/>
<dbReference type="AlphaFoldDB" id="A0AAF0JA17"/>
<gene>
    <name evidence="2" type="ORF">MJAP1_001152</name>
</gene>
<dbReference type="RefSeq" id="XP_060121101.1">
    <property type="nucleotide sequence ID" value="XM_060265118.1"/>
</dbReference>
<sequence>MHAVRPELPRMDEHAWQRPSFVETPAMRMQWFYDMVERHEHETPRPGERVLDRLVQQHSSHSPTLLYPPASSPPIPQRASSLSSSKSMLEDAAWPADTSASRSEISETAEMPDITEVEHEPRTLRFDPSHRLVSFPSSAAPPRTGFTRKRQRRE</sequence>